<evidence type="ECO:0000313" key="2">
    <source>
        <dbReference type="EMBL" id="KJA25261.1"/>
    </source>
</evidence>
<dbReference type="Proteomes" id="UP000054270">
    <property type="component" value="Unassembled WGS sequence"/>
</dbReference>
<organism evidence="2 3">
    <name type="scientific">Hypholoma sublateritium (strain FD-334 SS-4)</name>
    <dbReference type="NCBI Taxonomy" id="945553"/>
    <lineage>
        <taxon>Eukaryota</taxon>
        <taxon>Fungi</taxon>
        <taxon>Dikarya</taxon>
        <taxon>Basidiomycota</taxon>
        <taxon>Agaricomycotina</taxon>
        <taxon>Agaricomycetes</taxon>
        <taxon>Agaricomycetidae</taxon>
        <taxon>Agaricales</taxon>
        <taxon>Agaricineae</taxon>
        <taxon>Strophariaceae</taxon>
        <taxon>Hypholoma</taxon>
    </lineage>
</organism>
<dbReference type="AlphaFoldDB" id="A0A0D2P9K5"/>
<feature type="region of interest" description="Disordered" evidence="1">
    <location>
        <begin position="1"/>
        <end position="24"/>
    </location>
</feature>
<sequence length="217" mass="23549">MYLSTADAPGKRQRARPMGPFGHTAASLPHSGLRHRVQLEMAVFVIPHGRRTLSGPQAAVRSARSCTVFCAWLCTQYAQRLSPRPAPIAQARASHCCISAAVRRPGGPQGPGPDPRAHAAAAMTECGVRQSGPCAQKKLGQPWQGYVFAEVYATRRARTARVLSRLRGAVAGYCPRRMLLCCLSSAYVLCASNVRDKTAPLARWDLRCARCAYVGYE</sequence>
<accession>A0A0D2P9K5</accession>
<proteinExistence type="predicted"/>
<evidence type="ECO:0000256" key="1">
    <source>
        <dbReference type="SAM" id="MobiDB-lite"/>
    </source>
</evidence>
<dbReference type="EMBL" id="KN817532">
    <property type="protein sequence ID" value="KJA25261.1"/>
    <property type="molecule type" value="Genomic_DNA"/>
</dbReference>
<keyword evidence="3" id="KW-1185">Reference proteome</keyword>
<evidence type="ECO:0000313" key="3">
    <source>
        <dbReference type="Proteomes" id="UP000054270"/>
    </source>
</evidence>
<gene>
    <name evidence="2" type="ORF">HYPSUDRAFT_420120</name>
</gene>
<protein>
    <submittedName>
        <fullName evidence="2">Uncharacterized protein</fullName>
    </submittedName>
</protein>
<reference evidence="3" key="1">
    <citation type="submission" date="2014-04" db="EMBL/GenBank/DDBJ databases">
        <title>Evolutionary Origins and Diversification of the Mycorrhizal Mutualists.</title>
        <authorList>
            <consortium name="DOE Joint Genome Institute"/>
            <consortium name="Mycorrhizal Genomics Consortium"/>
            <person name="Kohler A."/>
            <person name="Kuo A."/>
            <person name="Nagy L.G."/>
            <person name="Floudas D."/>
            <person name="Copeland A."/>
            <person name="Barry K.W."/>
            <person name="Cichocki N."/>
            <person name="Veneault-Fourrey C."/>
            <person name="LaButti K."/>
            <person name="Lindquist E.A."/>
            <person name="Lipzen A."/>
            <person name="Lundell T."/>
            <person name="Morin E."/>
            <person name="Murat C."/>
            <person name="Riley R."/>
            <person name="Ohm R."/>
            <person name="Sun H."/>
            <person name="Tunlid A."/>
            <person name="Henrissat B."/>
            <person name="Grigoriev I.V."/>
            <person name="Hibbett D.S."/>
            <person name="Martin F."/>
        </authorList>
    </citation>
    <scope>NUCLEOTIDE SEQUENCE [LARGE SCALE GENOMIC DNA]</scope>
    <source>
        <strain evidence="3">FD-334 SS-4</strain>
    </source>
</reference>
<name>A0A0D2P9K5_HYPSF</name>